<keyword evidence="3" id="KW-1185">Reference proteome</keyword>
<keyword evidence="1" id="KW-0732">Signal</keyword>
<accession>A0A7K9HBL9</accession>
<evidence type="ECO:0000256" key="1">
    <source>
        <dbReference type="SAM" id="SignalP"/>
    </source>
</evidence>
<dbReference type="Gene3D" id="3.10.360.10">
    <property type="entry name" value="Antimicrobial Peptide, Beta-defensin 2, Chain A"/>
    <property type="match status" value="1"/>
</dbReference>
<evidence type="ECO:0000313" key="2">
    <source>
        <dbReference type="EMBL" id="NXH10385.1"/>
    </source>
</evidence>
<name>A0A7K9HBL9_9PICI</name>
<organism evidence="2 3">
    <name type="scientific">Bucco capensis</name>
    <name type="common">collared puffbird</name>
    <dbReference type="NCBI Taxonomy" id="135168"/>
    <lineage>
        <taxon>Eukaryota</taxon>
        <taxon>Metazoa</taxon>
        <taxon>Chordata</taxon>
        <taxon>Craniata</taxon>
        <taxon>Vertebrata</taxon>
        <taxon>Euteleostomi</taxon>
        <taxon>Archelosauria</taxon>
        <taxon>Archosauria</taxon>
        <taxon>Dinosauria</taxon>
        <taxon>Saurischia</taxon>
        <taxon>Theropoda</taxon>
        <taxon>Coelurosauria</taxon>
        <taxon>Aves</taxon>
        <taxon>Neognathae</taxon>
        <taxon>Neoaves</taxon>
        <taxon>Telluraves</taxon>
        <taxon>Coraciimorphae</taxon>
        <taxon>Piciformes</taxon>
        <taxon>Bucconidae</taxon>
        <taxon>Bucco</taxon>
    </lineage>
</organism>
<protein>
    <submittedName>
        <fullName evidence="2">CYGN protein</fullName>
    </submittedName>
</protein>
<feature type="signal peptide" evidence="1">
    <location>
        <begin position="1"/>
        <end position="22"/>
    </location>
</feature>
<dbReference type="InterPro" id="IPR012573">
    <property type="entry name" value="Meleagrin/Cygnin"/>
</dbReference>
<feature type="non-terminal residue" evidence="2">
    <location>
        <position position="1"/>
    </location>
</feature>
<dbReference type="Proteomes" id="UP000534107">
    <property type="component" value="Unassembled WGS sequence"/>
</dbReference>
<proteinExistence type="predicted"/>
<dbReference type="Pfam" id="PF08189">
    <property type="entry name" value="Meleagrin"/>
    <property type="match status" value="1"/>
</dbReference>
<dbReference type="EMBL" id="VWZO01001822">
    <property type="protein sequence ID" value="NXH10385.1"/>
    <property type="molecule type" value="Genomic_DNA"/>
</dbReference>
<reference evidence="2 3" key="1">
    <citation type="submission" date="2019-09" db="EMBL/GenBank/DDBJ databases">
        <title>Bird 10,000 Genomes (B10K) Project - Family phase.</title>
        <authorList>
            <person name="Zhang G."/>
        </authorList>
    </citation>
    <scope>NUCLEOTIDE SEQUENCE [LARGE SCALE GENOMIC DNA]</scope>
    <source>
        <strain evidence="2">B10K-DU-001-16</strain>
        <tissue evidence="2">Muscle</tissue>
    </source>
</reference>
<evidence type="ECO:0000313" key="3">
    <source>
        <dbReference type="Proteomes" id="UP000534107"/>
    </source>
</evidence>
<comment type="caution">
    <text evidence="2">The sequence shown here is derived from an EMBL/GenBank/DDBJ whole genome shotgun (WGS) entry which is preliminary data.</text>
</comment>
<feature type="chain" id="PRO_5029535776" evidence="1">
    <location>
        <begin position="23"/>
        <end position="63"/>
    </location>
</feature>
<feature type="non-terminal residue" evidence="2">
    <location>
        <position position="63"/>
    </location>
</feature>
<sequence>MRFLYLVLAAFLLLSLAAPGSGQTVKHCPKVAYCSSKCAKGEMWASSSDCKFYCCIPYIWKGK</sequence>
<dbReference type="OrthoDB" id="9201750at2759"/>
<dbReference type="AlphaFoldDB" id="A0A7K9HBL9"/>
<gene>
    <name evidence="2" type="primary">Cygn_0</name>
    <name evidence="2" type="ORF">BUCCAP_R13994</name>
</gene>